<evidence type="ECO:0000256" key="2">
    <source>
        <dbReference type="ARBA" id="ARBA00023125"/>
    </source>
</evidence>
<evidence type="ECO:0000256" key="3">
    <source>
        <dbReference type="ARBA" id="ARBA00023163"/>
    </source>
</evidence>
<dbReference type="CDD" id="cd01392">
    <property type="entry name" value="HTH_LacI"/>
    <property type="match status" value="1"/>
</dbReference>
<dbReference type="InterPro" id="IPR000843">
    <property type="entry name" value="HTH_LacI"/>
</dbReference>
<dbReference type="Gene3D" id="3.40.50.2300">
    <property type="match status" value="2"/>
</dbReference>
<geneLocation type="plasmid" evidence="5">
    <name>unnamed1</name>
</geneLocation>
<keyword evidence="2 5" id="KW-0238">DNA-binding</keyword>
<dbReference type="GO" id="GO:0000976">
    <property type="term" value="F:transcription cis-regulatory region binding"/>
    <property type="evidence" value="ECO:0007669"/>
    <property type="project" value="TreeGrafter"/>
</dbReference>
<gene>
    <name evidence="5" type="ORF">ABM479_19705</name>
</gene>
<protein>
    <submittedName>
        <fullName evidence="5">LacI family DNA-binding transcriptional regulator</fullName>
    </submittedName>
</protein>
<dbReference type="SMART" id="SM00354">
    <property type="entry name" value="HTH_LACI"/>
    <property type="match status" value="1"/>
</dbReference>
<dbReference type="InterPro" id="IPR028082">
    <property type="entry name" value="Peripla_BP_I"/>
</dbReference>
<dbReference type="GO" id="GO:0003700">
    <property type="term" value="F:DNA-binding transcription factor activity"/>
    <property type="evidence" value="ECO:0007669"/>
    <property type="project" value="TreeGrafter"/>
</dbReference>
<keyword evidence="1" id="KW-0805">Transcription regulation</keyword>
<organism evidence="5">
    <name type="scientific">Rhizobium sp. ZPR3</name>
    <dbReference type="NCBI Taxonomy" id="3158967"/>
    <lineage>
        <taxon>Bacteria</taxon>
        <taxon>Pseudomonadati</taxon>
        <taxon>Pseudomonadota</taxon>
        <taxon>Alphaproteobacteria</taxon>
        <taxon>Hyphomicrobiales</taxon>
        <taxon>Rhizobiaceae</taxon>
        <taxon>Rhizobium/Agrobacterium group</taxon>
        <taxon>Rhizobium</taxon>
    </lineage>
</organism>
<dbReference type="PROSITE" id="PS50932">
    <property type="entry name" value="HTH_LACI_2"/>
    <property type="match status" value="1"/>
</dbReference>
<reference evidence="5" key="1">
    <citation type="submission" date="2024-06" db="EMBL/GenBank/DDBJ databases">
        <authorList>
            <person name="Li T."/>
            <person name="Gao R."/>
        </authorList>
    </citation>
    <scope>NUCLEOTIDE SEQUENCE</scope>
    <source>
        <strain evidence="5">ZPR3</strain>
        <plasmid evidence="5">unnamed1</plasmid>
    </source>
</reference>
<dbReference type="SUPFAM" id="SSF47413">
    <property type="entry name" value="lambda repressor-like DNA-binding domains"/>
    <property type="match status" value="1"/>
</dbReference>
<dbReference type="InterPro" id="IPR046335">
    <property type="entry name" value="LacI/GalR-like_sensor"/>
</dbReference>
<evidence type="ECO:0000313" key="5">
    <source>
        <dbReference type="EMBL" id="XBT95771.1"/>
    </source>
</evidence>
<proteinExistence type="predicted"/>
<dbReference type="RefSeq" id="WP_349960127.1">
    <property type="nucleotide sequence ID" value="NZ_CP157961.1"/>
</dbReference>
<evidence type="ECO:0000259" key="4">
    <source>
        <dbReference type="PROSITE" id="PS50932"/>
    </source>
</evidence>
<sequence>MSKMPTKLTLMDIANKAGVSRSLASLALRGDPGVHPDKRARILKIAEELNYTPDLSARRLASGGTRTIGVLLSDILNPFTAAVAKSIDALAREKGFEVLLSLEGHSDPAAEKAIQSLVAQRVAGLILIGSPESTAAIERIGRHLPVVYFGRHLSNERIDSVSNDDHLGASLIVRHLIELGHRNIVHIDGGPYAGSQRRREAYCSAMEAEGLSPKVYSGRHTLDGGVEAMDAILAQTPRPTAIFASNDLEALGVLSRLLKEGISVPEDVAVVGYDDIPFAESETMSLTTIRQPIHYMASQSLDILLSRMQKPDEPAMHVLIAPSLVIRRTTVQSQTQEEPTKVHSKRH</sequence>
<evidence type="ECO:0000256" key="1">
    <source>
        <dbReference type="ARBA" id="ARBA00023015"/>
    </source>
</evidence>
<dbReference type="PANTHER" id="PTHR30146">
    <property type="entry name" value="LACI-RELATED TRANSCRIPTIONAL REPRESSOR"/>
    <property type="match status" value="1"/>
</dbReference>
<keyword evidence="3" id="KW-0804">Transcription</keyword>
<dbReference type="Pfam" id="PF00356">
    <property type="entry name" value="LacI"/>
    <property type="match status" value="1"/>
</dbReference>
<dbReference type="PANTHER" id="PTHR30146:SF109">
    <property type="entry name" value="HTH-TYPE TRANSCRIPTIONAL REGULATOR GALS"/>
    <property type="match status" value="1"/>
</dbReference>
<feature type="domain" description="HTH lacI-type" evidence="4">
    <location>
        <begin position="8"/>
        <end position="62"/>
    </location>
</feature>
<dbReference type="EMBL" id="CP157961">
    <property type="protein sequence ID" value="XBT95771.1"/>
    <property type="molecule type" value="Genomic_DNA"/>
</dbReference>
<dbReference type="Gene3D" id="1.10.260.40">
    <property type="entry name" value="lambda repressor-like DNA-binding domains"/>
    <property type="match status" value="1"/>
</dbReference>
<keyword evidence="5" id="KW-0614">Plasmid</keyword>
<dbReference type="InterPro" id="IPR010982">
    <property type="entry name" value="Lambda_DNA-bd_dom_sf"/>
</dbReference>
<dbReference type="Pfam" id="PF13377">
    <property type="entry name" value="Peripla_BP_3"/>
    <property type="match status" value="1"/>
</dbReference>
<accession>A0AAU7S096</accession>
<name>A0AAU7S096_9HYPH</name>
<dbReference type="CDD" id="cd06267">
    <property type="entry name" value="PBP1_LacI_sugar_binding-like"/>
    <property type="match status" value="1"/>
</dbReference>
<dbReference type="AlphaFoldDB" id="A0AAU7S096"/>
<dbReference type="SUPFAM" id="SSF53822">
    <property type="entry name" value="Periplasmic binding protein-like I"/>
    <property type="match status" value="1"/>
</dbReference>